<dbReference type="AlphaFoldDB" id="A0A1P8JUM6"/>
<organism evidence="1 2">
    <name type="scientific">Rhodoferax koreensis</name>
    <dbReference type="NCBI Taxonomy" id="1842727"/>
    <lineage>
        <taxon>Bacteria</taxon>
        <taxon>Pseudomonadati</taxon>
        <taxon>Pseudomonadota</taxon>
        <taxon>Betaproteobacteria</taxon>
        <taxon>Burkholderiales</taxon>
        <taxon>Comamonadaceae</taxon>
        <taxon>Rhodoferax</taxon>
    </lineage>
</organism>
<evidence type="ECO:0000313" key="1">
    <source>
        <dbReference type="EMBL" id="APW37438.1"/>
    </source>
</evidence>
<proteinExistence type="predicted"/>
<dbReference type="STRING" id="1842727.RD110_09750"/>
<gene>
    <name evidence="1" type="ORF">RD110_09750</name>
</gene>
<dbReference type="RefSeq" id="WP_076198959.1">
    <property type="nucleotide sequence ID" value="NZ_CP019236.1"/>
</dbReference>
<dbReference type="EMBL" id="CP019236">
    <property type="protein sequence ID" value="APW37438.1"/>
    <property type="molecule type" value="Genomic_DNA"/>
</dbReference>
<protein>
    <submittedName>
        <fullName evidence="1">Uncharacterized protein</fullName>
    </submittedName>
</protein>
<reference evidence="1 2" key="1">
    <citation type="submission" date="2017-01" db="EMBL/GenBank/DDBJ databases">
        <authorList>
            <person name="Mah S.A."/>
            <person name="Swanson W.J."/>
            <person name="Moy G.W."/>
            <person name="Vacquier V.D."/>
        </authorList>
    </citation>
    <scope>NUCLEOTIDE SEQUENCE [LARGE SCALE GENOMIC DNA]</scope>
    <source>
        <strain evidence="1 2">DCY110</strain>
    </source>
</reference>
<evidence type="ECO:0000313" key="2">
    <source>
        <dbReference type="Proteomes" id="UP000186609"/>
    </source>
</evidence>
<name>A0A1P8JUM6_9BURK</name>
<dbReference type="Proteomes" id="UP000186609">
    <property type="component" value="Chromosome"/>
</dbReference>
<accession>A0A1P8JUM6</accession>
<keyword evidence="2" id="KW-1185">Reference proteome</keyword>
<sequence length="59" mass="6641">MIFLLIGIAIVGLAAYAEIGRRKRAAAERRAAWKAHEDWLRRSGYKPPPADDGPRMGHR</sequence>
<dbReference type="KEGG" id="rhy:RD110_09750"/>